<dbReference type="Pfam" id="PF13174">
    <property type="entry name" value="TPR_6"/>
    <property type="match status" value="1"/>
</dbReference>
<dbReference type="Gene3D" id="1.25.40.10">
    <property type="entry name" value="Tetratricopeptide repeat domain"/>
    <property type="match status" value="2"/>
</dbReference>
<dbReference type="Pfam" id="PF14559">
    <property type="entry name" value="TPR_19"/>
    <property type="match status" value="2"/>
</dbReference>
<dbReference type="PANTHER" id="PTHR12788">
    <property type="entry name" value="PROTEIN-TYROSINE SULFOTRANSFERASE 2"/>
    <property type="match status" value="1"/>
</dbReference>
<feature type="repeat" description="TPR" evidence="2">
    <location>
        <begin position="288"/>
        <end position="321"/>
    </location>
</feature>
<keyword evidence="4" id="KW-1185">Reference proteome</keyword>
<keyword evidence="2" id="KW-0802">TPR repeat</keyword>
<dbReference type="PANTHER" id="PTHR12788:SF10">
    <property type="entry name" value="PROTEIN-TYROSINE SULFOTRANSFERASE"/>
    <property type="match status" value="1"/>
</dbReference>
<name>A0A6L9MWK2_9ALTE</name>
<organism evidence="3 4">
    <name type="scientific">Alteromonas hispanica</name>
    <dbReference type="NCBI Taxonomy" id="315421"/>
    <lineage>
        <taxon>Bacteria</taxon>
        <taxon>Pseudomonadati</taxon>
        <taxon>Pseudomonadota</taxon>
        <taxon>Gammaproteobacteria</taxon>
        <taxon>Alteromonadales</taxon>
        <taxon>Alteromonadaceae</taxon>
        <taxon>Alteromonas/Salinimonas group</taxon>
        <taxon>Alteromonas</taxon>
    </lineage>
</organism>
<dbReference type="GO" id="GO:0008476">
    <property type="term" value="F:protein-tyrosine sulfotransferase activity"/>
    <property type="evidence" value="ECO:0007669"/>
    <property type="project" value="InterPro"/>
</dbReference>
<dbReference type="InterPro" id="IPR011990">
    <property type="entry name" value="TPR-like_helical_dom_sf"/>
</dbReference>
<dbReference type="EMBL" id="JAAAWP010000007">
    <property type="protein sequence ID" value="NDW22345.1"/>
    <property type="molecule type" value="Genomic_DNA"/>
</dbReference>
<dbReference type="Proteomes" id="UP000478837">
    <property type="component" value="Unassembled WGS sequence"/>
</dbReference>
<gene>
    <name evidence="3" type="ORF">GTW09_12495</name>
</gene>
<evidence type="ECO:0000313" key="3">
    <source>
        <dbReference type="EMBL" id="NDW22345.1"/>
    </source>
</evidence>
<dbReference type="SUPFAM" id="SSF48452">
    <property type="entry name" value="TPR-like"/>
    <property type="match status" value="1"/>
</dbReference>
<dbReference type="InterPro" id="IPR026634">
    <property type="entry name" value="TPST-like"/>
</dbReference>
<evidence type="ECO:0000256" key="2">
    <source>
        <dbReference type="PROSITE-ProRule" id="PRU00339"/>
    </source>
</evidence>
<evidence type="ECO:0000313" key="4">
    <source>
        <dbReference type="Proteomes" id="UP000478837"/>
    </source>
</evidence>
<evidence type="ECO:0000256" key="1">
    <source>
        <dbReference type="ARBA" id="ARBA00022679"/>
    </source>
</evidence>
<dbReference type="InterPro" id="IPR027417">
    <property type="entry name" value="P-loop_NTPase"/>
</dbReference>
<dbReference type="SUPFAM" id="SSF52540">
    <property type="entry name" value="P-loop containing nucleoside triphosphate hydrolases"/>
    <property type="match status" value="1"/>
</dbReference>
<protein>
    <submittedName>
        <fullName evidence="3">Tetratricopeptide repeat protein</fullName>
    </submittedName>
</protein>
<dbReference type="RefSeq" id="WP_163112148.1">
    <property type="nucleotide sequence ID" value="NZ_JAAAWP010000007.1"/>
</dbReference>
<dbReference type="SMART" id="SM00028">
    <property type="entry name" value="TPR"/>
    <property type="match status" value="6"/>
</dbReference>
<proteinExistence type="predicted"/>
<accession>A0A6L9MWK2</accession>
<dbReference type="Pfam" id="PF13469">
    <property type="entry name" value="Sulfotransfer_3"/>
    <property type="match status" value="1"/>
</dbReference>
<dbReference type="AlphaFoldDB" id="A0A6L9MWK2"/>
<keyword evidence="1" id="KW-0808">Transferase</keyword>
<comment type="caution">
    <text evidence="3">The sequence shown here is derived from an EMBL/GenBank/DDBJ whole genome shotgun (WGS) entry which is preliminary data.</text>
</comment>
<dbReference type="Gene3D" id="3.40.50.300">
    <property type="entry name" value="P-loop containing nucleotide triphosphate hydrolases"/>
    <property type="match status" value="1"/>
</dbReference>
<sequence>MKIEEQQLFSNIKKSLMQSQHQSVITQCSSLLSPSADESGANSDTGLSAEAKREALYLLAVAYRLSGSTQNAISTLDNLVALFPDYGRAFQELGYCYLKVDDKKAAHSFYQATRFNPALLASWQQLEKVYKKDKQEQALLLCQQQIQFLSSLPKPLLGATDLMHEGQLHKAEQVCRQFLSANKHHPEAMMLLAELGIQLKVYSDAEFLLESCVEMYPENDRAAASFQSLLSKLGKFPQAVELAKKRLAQSPDNFTVQVSLAHALVGVGKLDDAIAIYRELLAKNDDRPALWVALGHAFKAKGDMQEAVSAYEKSTRYAADFGDAYWSLANTKTYRFDDETIEKMVDQESLESTKLDDKIHLCFALGKGYEDRKDAKTAFHYYQKGNSLKKRTIQFDIGRTEAALDAQKRAFSRSSFNNTQGCQAQDPIFIVGLPRAGSTLLEQILASHSMVDGTMELHDILGIASSLSHKKTPYPFNVTELDDDACRALGQKYIEQTRAYRQGAPFFIDKMPNNFIHIGLIKKILPNAKIIDARRAPMDCCFSGFKQLFGEGQEFSYGQEDIGRYYVAYESLMDHWKAVLPNQVLTVQHEDVLEDLEGQVKRLLSFCGLPFEEACLSFYETKRVIKTPSSEQVRQPIYKTGMQQWKPFETYLDELKQALSS</sequence>
<dbReference type="PROSITE" id="PS50005">
    <property type="entry name" value="TPR"/>
    <property type="match status" value="1"/>
</dbReference>
<dbReference type="InterPro" id="IPR019734">
    <property type="entry name" value="TPR_rpt"/>
</dbReference>
<reference evidence="3 4" key="1">
    <citation type="submission" date="2020-01" db="EMBL/GenBank/DDBJ databases">
        <title>Genomes of bacteria type strains.</title>
        <authorList>
            <person name="Chen J."/>
            <person name="Zhu S."/>
            <person name="Yang J."/>
        </authorList>
    </citation>
    <scope>NUCLEOTIDE SEQUENCE [LARGE SCALE GENOMIC DNA]</scope>
    <source>
        <strain evidence="3 4">LMG 22958</strain>
    </source>
</reference>